<protein>
    <recommendedName>
        <fullName evidence="3">CN hydrolase domain-containing protein</fullName>
    </recommendedName>
</protein>
<name>A0A0B7JR17_BIOOC</name>
<accession>A0A0B7JR17</accession>
<proteinExistence type="inferred from homology"/>
<gene>
    <name evidence="4" type="ORF">BN869_000003469_1</name>
</gene>
<dbReference type="EMBL" id="CDPU01000007">
    <property type="protein sequence ID" value="CEO47414.1"/>
    <property type="molecule type" value="Genomic_DNA"/>
</dbReference>
<dbReference type="AlphaFoldDB" id="A0A0B7JR17"/>
<dbReference type="InterPro" id="IPR003010">
    <property type="entry name" value="C-N_Hydrolase"/>
</dbReference>
<dbReference type="PANTHER" id="PTHR46044:SF12">
    <property type="entry name" value="HYDROLASE"/>
    <property type="match status" value="1"/>
</dbReference>
<dbReference type="GO" id="GO:0003824">
    <property type="term" value="F:catalytic activity"/>
    <property type="evidence" value="ECO:0007669"/>
    <property type="project" value="InterPro"/>
</dbReference>
<feature type="region of interest" description="Disordered" evidence="2">
    <location>
        <begin position="1"/>
        <end position="25"/>
    </location>
</feature>
<evidence type="ECO:0000256" key="1">
    <source>
        <dbReference type="ARBA" id="ARBA00008129"/>
    </source>
</evidence>
<dbReference type="SUPFAM" id="SSF56317">
    <property type="entry name" value="Carbon-nitrogen hydrolase"/>
    <property type="match status" value="1"/>
</dbReference>
<organism evidence="4">
    <name type="scientific">Bionectria ochroleuca</name>
    <name type="common">Gliocladium roseum</name>
    <dbReference type="NCBI Taxonomy" id="29856"/>
    <lineage>
        <taxon>Eukaryota</taxon>
        <taxon>Fungi</taxon>
        <taxon>Dikarya</taxon>
        <taxon>Ascomycota</taxon>
        <taxon>Pezizomycotina</taxon>
        <taxon>Sordariomycetes</taxon>
        <taxon>Hypocreomycetidae</taxon>
        <taxon>Hypocreales</taxon>
        <taxon>Bionectriaceae</taxon>
        <taxon>Clonostachys</taxon>
    </lineage>
</organism>
<dbReference type="Pfam" id="PF00795">
    <property type="entry name" value="CN_hydrolase"/>
    <property type="match status" value="1"/>
</dbReference>
<dbReference type="Gene3D" id="3.60.110.10">
    <property type="entry name" value="Carbon-nitrogen hydrolase"/>
    <property type="match status" value="1"/>
</dbReference>
<evidence type="ECO:0000259" key="3">
    <source>
        <dbReference type="PROSITE" id="PS50263"/>
    </source>
</evidence>
<feature type="domain" description="CN hydrolase" evidence="3">
    <location>
        <begin position="12"/>
        <end position="307"/>
    </location>
</feature>
<evidence type="ECO:0000256" key="2">
    <source>
        <dbReference type="SAM" id="MobiDB-lite"/>
    </source>
</evidence>
<dbReference type="PROSITE" id="PS50263">
    <property type="entry name" value="CN_HYDROLASE"/>
    <property type="match status" value="1"/>
</dbReference>
<dbReference type="CDD" id="cd07564">
    <property type="entry name" value="nitrilases_CHs"/>
    <property type="match status" value="1"/>
</dbReference>
<sequence length="344" mass="37109">MSDTNSPKSGYIRLGTASPAPHPTDTQQTLRQLEQIAKRAAAQHIDILVLPEAYLGGYPRGEGFGAVVGSRSSEGREAFLEYFKASVDLGDIVGVAGAGGQEKWVKRELPELADAAAGAGATRGDGTREELERISQETNVFIVVGLVERAGGSLYCSVVYVEPSRGIIGKRRKVLPTGSERLIWSQGSAATLRAVSTTIRGVRINLAAAICWENYMPLVRQAIYAQNVNLYLAPTADARDAWLSLMRTVGNEGRCFVVSSNLAVPPSEGEEAWVCRGGSSIVNPQGEVLAGPQWEDSENLIWSDVDFEDCVRGRLDIDVAGSYSRNDAFQLSVQGLDLTPLPYY</sequence>
<dbReference type="InterPro" id="IPR044149">
    <property type="entry name" value="Nitrilases_CHs"/>
</dbReference>
<comment type="similarity">
    <text evidence="1">Belongs to the carbon-nitrogen hydrolase superfamily. Nitrilase family.</text>
</comment>
<dbReference type="InterPro" id="IPR036526">
    <property type="entry name" value="C-N_Hydrolase_sf"/>
</dbReference>
<dbReference type="PANTHER" id="PTHR46044">
    <property type="entry name" value="NITRILASE"/>
    <property type="match status" value="1"/>
</dbReference>
<evidence type="ECO:0000313" key="4">
    <source>
        <dbReference type="EMBL" id="CEO47414.1"/>
    </source>
</evidence>
<reference evidence="4" key="1">
    <citation type="submission" date="2015-01" db="EMBL/GenBank/DDBJ databases">
        <authorList>
            <person name="Durling Mikael"/>
        </authorList>
    </citation>
    <scope>NUCLEOTIDE SEQUENCE</scope>
</reference>